<keyword evidence="5 9" id="KW-0067">ATP-binding</keyword>
<dbReference type="InterPro" id="IPR041703">
    <property type="entry name" value="Rho_factor_ATP-bd"/>
</dbReference>
<evidence type="ECO:0000259" key="13">
    <source>
        <dbReference type="PROSITE" id="PS51856"/>
    </source>
</evidence>
<dbReference type="Pfam" id="PF00006">
    <property type="entry name" value="ATP-synt_ab"/>
    <property type="match status" value="1"/>
</dbReference>
<evidence type="ECO:0000256" key="9">
    <source>
        <dbReference type="HAMAP-Rule" id="MF_01884"/>
    </source>
</evidence>
<evidence type="ECO:0000256" key="1">
    <source>
        <dbReference type="ARBA" id="ARBA00022472"/>
    </source>
</evidence>
<protein>
    <recommendedName>
        <fullName evidence="9 10">Transcription termination factor Rho</fullName>
        <ecNumber evidence="9 10">3.6.4.-</ecNumber>
    </recommendedName>
    <alternativeName>
        <fullName evidence="9">ATP-dependent helicase Rho</fullName>
    </alternativeName>
</protein>
<dbReference type="InterPro" id="IPR027417">
    <property type="entry name" value="P-loop_NTPase"/>
</dbReference>
<feature type="region of interest" description="Disordered" evidence="12">
    <location>
        <begin position="76"/>
        <end position="320"/>
    </location>
</feature>
<dbReference type="HAMAP" id="MF_01884">
    <property type="entry name" value="Rho"/>
    <property type="match status" value="1"/>
</dbReference>
<dbReference type="SUPFAM" id="SSF52540">
    <property type="entry name" value="P-loop containing nucleoside triphosphate hydrolases"/>
    <property type="match status" value="1"/>
</dbReference>
<comment type="subunit">
    <text evidence="9">Homohexamer. The homohexamer assembles into an open ring structure.</text>
</comment>
<feature type="compositionally biased region" description="Low complexity" evidence="12">
    <location>
        <begin position="15"/>
        <end position="31"/>
    </location>
</feature>
<dbReference type="NCBIfam" id="TIGR00767">
    <property type="entry name" value="rho"/>
    <property type="match status" value="1"/>
</dbReference>
<dbReference type="PANTHER" id="PTHR46425:SF1">
    <property type="entry name" value="TRANSCRIPTION TERMINATION FACTOR RHO"/>
    <property type="match status" value="1"/>
</dbReference>
<dbReference type="PANTHER" id="PTHR46425">
    <property type="entry name" value="TRANSCRIPTION TERMINATION FACTOR RHO"/>
    <property type="match status" value="1"/>
</dbReference>
<evidence type="ECO:0000313" key="15">
    <source>
        <dbReference type="Proteomes" id="UP001499878"/>
    </source>
</evidence>
<keyword evidence="8 9" id="KW-0804">Transcription</keyword>
<keyword evidence="4 9" id="KW-0347">Helicase</keyword>
<dbReference type="InterPro" id="IPR004665">
    <property type="entry name" value="Term_rho"/>
</dbReference>
<feature type="compositionally biased region" description="Basic and acidic residues" evidence="12">
    <location>
        <begin position="216"/>
        <end position="263"/>
    </location>
</feature>
<feature type="binding site" evidence="9">
    <location>
        <begin position="457"/>
        <end position="462"/>
    </location>
    <ligand>
        <name>ATP</name>
        <dbReference type="ChEBI" id="CHEBI:30616"/>
    </ligand>
</feature>
<dbReference type="Gene3D" id="2.40.50.140">
    <property type="entry name" value="Nucleic acid-binding proteins"/>
    <property type="match status" value="1"/>
</dbReference>
<evidence type="ECO:0000256" key="6">
    <source>
        <dbReference type="ARBA" id="ARBA00022884"/>
    </source>
</evidence>
<dbReference type="InterPro" id="IPR036269">
    <property type="entry name" value="Rho_N_sf"/>
</dbReference>
<dbReference type="SUPFAM" id="SSF50249">
    <property type="entry name" value="Nucleic acid-binding proteins"/>
    <property type="match status" value="1"/>
</dbReference>
<keyword evidence="2 9" id="KW-0547">Nucleotide-binding</keyword>
<dbReference type="InterPro" id="IPR011129">
    <property type="entry name" value="CSD"/>
</dbReference>
<dbReference type="CDD" id="cd04459">
    <property type="entry name" value="Rho_CSD"/>
    <property type="match status" value="1"/>
</dbReference>
<dbReference type="InterPro" id="IPR011112">
    <property type="entry name" value="Rho-like_N"/>
</dbReference>
<keyword evidence="7 9" id="KW-0805">Transcription regulation</keyword>
<feature type="domain" description="Rho RNA-BD" evidence="13">
    <location>
        <begin position="327"/>
        <end position="402"/>
    </location>
</feature>
<accession>A0ABP9T4N7</accession>
<feature type="binding site" evidence="9">
    <location>
        <begin position="445"/>
        <end position="450"/>
    </location>
    <ligand>
        <name>ATP</name>
        <dbReference type="ChEBI" id="CHEBI:30616"/>
    </ligand>
</feature>
<keyword evidence="15" id="KW-1185">Reference proteome</keyword>
<feature type="compositionally biased region" description="Basic residues" evidence="12">
    <location>
        <begin position="297"/>
        <end position="310"/>
    </location>
</feature>
<comment type="function">
    <text evidence="9">Facilitates transcription termination by a mechanism that involves Rho binding to the nascent RNA, activation of Rho's RNA-dependent ATPase activity, and release of the mRNA from the DNA template.</text>
</comment>
<evidence type="ECO:0000256" key="7">
    <source>
        <dbReference type="ARBA" id="ARBA00023015"/>
    </source>
</evidence>
<comment type="caution">
    <text evidence="14">The sequence shown here is derived from an EMBL/GenBank/DDBJ whole genome shotgun (WGS) entry which is preliminary data.</text>
</comment>
<organism evidence="14 15">
    <name type="scientific">Streptomyces thinghirensis</name>
    <dbReference type="NCBI Taxonomy" id="551547"/>
    <lineage>
        <taxon>Bacteria</taxon>
        <taxon>Bacillati</taxon>
        <taxon>Actinomycetota</taxon>
        <taxon>Actinomycetes</taxon>
        <taxon>Kitasatosporales</taxon>
        <taxon>Streptomycetaceae</taxon>
        <taxon>Streptomyces</taxon>
    </lineage>
</organism>
<evidence type="ECO:0000256" key="10">
    <source>
        <dbReference type="NCBIfam" id="TIGR00767"/>
    </source>
</evidence>
<dbReference type="RefSeq" id="WP_345629867.1">
    <property type="nucleotide sequence ID" value="NZ_BAABJR010000006.1"/>
</dbReference>
<reference evidence="15" key="1">
    <citation type="journal article" date="2019" name="Int. J. Syst. Evol. Microbiol.">
        <title>The Global Catalogue of Microorganisms (GCM) 10K type strain sequencing project: providing services to taxonomists for standard genome sequencing and annotation.</title>
        <authorList>
            <consortium name="The Broad Institute Genomics Platform"/>
            <consortium name="The Broad Institute Genome Sequencing Center for Infectious Disease"/>
            <person name="Wu L."/>
            <person name="Ma J."/>
        </authorList>
    </citation>
    <scope>NUCLEOTIDE SEQUENCE [LARGE SCALE GENOMIC DNA]</scope>
    <source>
        <strain evidence="15">JCM 18306</strain>
    </source>
</reference>
<feature type="compositionally biased region" description="Low complexity" evidence="12">
    <location>
        <begin position="152"/>
        <end position="164"/>
    </location>
</feature>
<feature type="compositionally biased region" description="Low complexity" evidence="12">
    <location>
        <begin position="82"/>
        <end position="93"/>
    </location>
</feature>
<dbReference type="InterPro" id="IPR003593">
    <property type="entry name" value="AAA+_ATPase"/>
</dbReference>
<dbReference type="EC" id="3.6.4.-" evidence="9 10"/>
<comment type="caution">
    <text evidence="9">Lacks conserved residue(s) required for the propagation of feature annotation.</text>
</comment>
<evidence type="ECO:0000256" key="8">
    <source>
        <dbReference type="ARBA" id="ARBA00023163"/>
    </source>
</evidence>
<keyword evidence="6 9" id="KW-0694">RNA-binding</keyword>
<feature type="binding site" evidence="9">
    <location>
        <position position="488"/>
    </location>
    <ligand>
        <name>ATP</name>
        <dbReference type="ChEBI" id="CHEBI:30616"/>
    </ligand>
</feature>
<evidence type="ECO:0000313" key="14">
    <source>
        <dbReference type="EMBL" id="GAA5208103.1"/>
    </source>
</evidence>
<dbReference type="PROSITE" id="PS51856">
    <property type="entry name" value="RHO_RNA_BD"/>
    <property type="match status" value="1"/>
</dbReference>
<evidence type="ECO:0000256" key="4">
    <source>
        <dbReference type="ARBA" id="ARBA00022806"/>
    </source>
</evidence>
<evidence type="ECO:0000256" key="2">
    <source>
        <dbReference type="ARBA" id="ARBA00022741"/>
    </source>
</evidence>
<dbReference type="Pfam" id="PF07497">
    <property type="entry name" value="Rho_RNA_bind"/>
    <property type="match status" value="1"/>
</dbReference>
<evidence type="ECO:0000256" key="5">
    <source>
        <dbReference type="ARBA" id="ARBA00022840"/>
    </source>
</evidence>
<dbReference type="SMART" id="SM00357">
    <property type="entry name" value="CSP"/>
    <property type="match status" value="1"/>
</dbReference>
<gene>
    <name evidence="9" type="primary">rho</name>
    <name evidence="14" type="ORF">GCM10023323_26310</name>
</gene>
<keyword evidence="1 9" id="KW-0806">Transcription termination</keyword>
<dbReference type="Pfam" id="PF07498">
    <property type="entry name" value="Rho_N"/>
    <property type="match status" value="1"/>
</dbReference>
<feature type="compositionally biased region" description="Low complexity" evidence="12">
    <location>
        <begin position="204"/>
        <end position="214"/>
    </location>
</feature>
<evidence type="ECO:0000256" key="3">
    <source>
        <dbReference type="ARBA" id="ARBA00022801"/>
    </source>
</evidence>
<dbReference type="EMBL" id="BAABJR010000006">
    <property type="protein sequence ID" value="GAA5208103.1"/>
    <property type="molecule type" value="Genomic_DNA"/>
</dbReference>
<dbReference type="Proteomes" id="UP001499878">
    <property type="component" value="Unassembled WGS sequence"/>
</dbReference>
<name>A0ABP9T4N7_9ACTN</name>
<dbReference type="Gene3D" id="3.40.50.300">
    <property type="entry name" value="P-loop containing nucleotide triphosphate hydrolases"/>
    <property type="match status" value="1"/>
</dbReference>
<dbReference type="NCBIfam" id="NF006886">
    <property type="entry name" value="PRK09376.1"/>
    <property type="match status" value="1"/>
</dbReference>
<dbReference type="InterPro" id="IPR012340">
    <property type="entry name" value="NA-bd_OB-fold"/>
</dbReference>
<comment type="similarity">
    <text evidence="9 11">Belongs to the Rho family.</text>
</comment>
<keyword evidence="3 9" id="KW-0378">Hydrolase</keyword>
<feature type="region of interest" description="Disordered" evidence="12">
    <location>
        <begin position="1"/>
        <end position="38"/>
    </location>
</feature>
<proteinExistence type="inferred from homology"/>
<feature type="compositionally biased region" description="Basic and acidic residues" evidence="12">
    <location>
        <begin position="107"/>
        <end position="132"/>
    </location>
</feature>
<dbReference type="SUPFAM" id="SSF68912">
    <property type="entry name" value="Rho N-terminal domain-like"/>
    <property type="match status" value="1"/>
</dbReference>
<dbReference type="InterPro" id="IPR000194">
    <property type="entry name" value="ATPase_F1/V1/A1_a/bsu_nucl-bd"/>
</dbReference>
<dbReference type="SMART" id="SM00959">
    <property type="entry name" value="Rho_N"/>
    <property type="match status" value="1"/>
</dbReference>
<evidence type="ECO:0000256" key="11">
    <source>
        <dbReference type="PROSITE-ProRule" id="PRU01203"/>
    </source>
</evidence>
<dbReference type="InterPro" id="IPR011113">
    <property type="entry name" value="Rho_RNA-bd"/>
</dbReference>
<dbReference type="CDD" id="cd01128">
    <property type="entry name" value="rho_factor_C"/>
    <property type="match status" value="1"/>
</dbReference>
<sequence length="703" mass="76169">MSDTTDLMGARVEETAAAPSTDASAPATGAGSRRRRGTGLEGMVLAELQQVASGLGIRGTARMRKSQLIEVIKEAQAGGGAPAKAAPAAADAAGETKPKRRSTSRSRTGDEAPAEKAEKAGKAEKKADKTAADKAAAQQQIDIPGQPSPKVSPSADQAGAPADDAPSERRRRRATADAGSPSAATETVAVETKSEPKADSSAPQQSQGHQQGQGDARSDGEGGEGRRRDRRERGDRDRDRGDRDRGDRGRDRGDRDRRNKGDDQQNQGGGQRRQQGGQDRQQQRADEDGDDFEGGRRGRRGRYRDRRGRRGRDDIQQEPQINEDDVLIPVAGILDILDNYAFIRTSGYLPGPNDVYVSLAQVRKNGLRKGDHITGAVRQPKEGERREKFNALVRLDSQNGMAPESGRGRPEFNKLTPLYPQDRLRLETDPGVLTTRIIDLVAPIGKGQRGLIVAPPKTGKTMIMQAIANAITHNNPECHLMVVLVDERPEEVTDMQRSVKGEVISSTFDRPAEDHTTVAELAIERAKRLVELGHDVVVLLDSITRLGRAYNLAAPASGRILSGGVDSTALYPPKRFFGAARNIEDGGSLTILATALVDTGSRMDEVIFEEFKGTGNAELKLDRKLADKRIFPAVDVDASGTRKEEILLGSDELAITWKLRRVLHALDQQQAIELLLDKMKQTKSNAEFLLQIQKTTPTPGNGD</sequence>
<evidence type="ECO:0000256" key="12">
    <source>
        <dbReference type="SAM" id="MobiDB-lite"/>
    </source>
</evidence>
<dbReference type="SMART" id="SM00382">
    <property type="entry name" value="AAA"/>
    <property type="match status" value="1"/>
</dbReference>